<evidence type="ECO:0000313" key="5">
    <source>
        <dbReference type="EMBL" id="XAE43880.1"/>
    </source>
</evidence>
<gene>
    <name evidence="5" type="ORF">AAC691_05470</name>
</gene>
<evidence type="ECO:0000256" key="1">
    <source>
        <dbReference type="ARBA" id="ARBA00010928"/>
    </source>
</evidence>
<dbReference type="Proteomes" id="UP001449795">
    <property type="component" value="Chromosome"/>
</dbReference>
<dbReference type="InterPro" id="IPR051317">
    <property type="entry name" value="Gfo/Idh/MocA_oxidoreduct"/>
</dbReference>
<dbReference type="Gene3D" id="3.30.360.10">
    <property type="entry name" value="Dihydrodipicolinate Reductase, domain 2"/>
    <property type="match status" value="1"/>
</dbReference>
<dbReference type="Gene3D" id="3.40.50.720">
    <property type="entry name" value="NAD(P)-binding Rossmann-like Domain"/>
    <property type="match status" value="1"/>
</dbReference>
<dbReference type="PANTHER" id="PTHR43708:SF5">
    <property type="entry name" value="CONSERVED EXPRESSED OXIDOREDUCTASE (EUROFUNG)-RELATED"/>
    <property type="match status" value="1"/>
</dbReference>
<dbReference type="PANTHER" id="PTHR43708">
    <property type="entry name" value="CONSERVED EXPRESSED OXIDOREDUCTASE (EUROFUNG)"/>
    <property type="match status" value="1"/>
</dbReference>
<keyword evidence="6" id="KW-1185">Reference proteome</keyword>
<dbReference type="RefSeq" id="WP_342629230.1">
    <property type="nucleotide sequence ID" value="NZ_CP152276.1"/>
</dbReference>
<name>A0ABZ3D7Z4_9PROT</name>
<reference evidence="5 6" key="1">
    <citation type="submission" date="2024-04" db="EMBL/GenBank/DDBJ databases">
        <title>Complete genome sequence of Nguyenibacter vanlangesis HBCM-1154, a strain capable of nitrogen fixation, IAA production, and phosphorus solubilization isolated from sugarcane soil.</title>
        <authorList>
            <person name="MY HANH P."/>
        </authorList>
    </citation>
    <scope>NUCLEOTIDE SEQUENCE [LARGE SCALE GENOMIC DNA]</scope>
    <source>
        <strain evidence="5 6">HBCM 1154</strain>
    </source>
</reference>
<organism evidence="5 6">
    <name type="scientific">Nguyenibacter vanlangensis</name>
    <dbReference type="NCBI Taxonomy" id="1216886"/>
    <lineage>
        <taxon>Bacteria</taxon>
        <taxon>Pseudomonadati</taxon>
        <taxon>Pseudomonadota</taxon>
        <taxon>Alphaproteobacteria</taxon>
        <taxon>Acetobacterales</taxon>
        <taxon>Acetobacteraceae</taxon>
        <taxon>Nguyenibacter</taxon>
    </lineage>
</organism>
<dbReference type="SUPFAM" id="SSF51735">
    <property type="entry name" value="NAD(P)-binding Rossmann-fold domains"/>
    <property type="match status" value="1"/>
</dbReference>
<feature type="domain" description="Gfo/Idh/MocA-like oxidoreductase N-terminal" evidence="3">
    <location>
        <begin position="8"/>
        <end position="124"/>
    </location>
</feature>
<evidence type="ECO:0000256" key="2">
    <source>
        <dbReference type="ARBA" id="ARBA00023002"/>
    </source>
</evidence>
<dbReference type="InterPro" id="IPR036291">
    <property type="entry name" value="NAD(P)-bd_dom_sf"/>
</dbReference>
<proteinExistence type="inferred from homology"/>
<accession>A0ABZ3D7Z4</accession>
<evidence type="ECO:0000259" key="3">
    <source>
        <dbReference type="Pfam" id="PF01408"/>
    </source>
</evidence>
<comment type="similarity">
    <text evidence="1">Belongs to the Gfo/Idh/MocA family.</text>
</comment>
<dbReference type="NCBIfam" id="NF008607">
    <property type="entry name" value="PRK11579.1"/>
    <property type="match status" value="1"/>
</dbReference>
<dbReference type="InterPro" id="IPR004104">
    <property type="entry name" value="Gfo/Idh/MocA-like_OxRdtase_C"/>
</dbReference>
<dbReference type="EMBL" id="CP152276">
    <property type="protein sequence ID" value="XAE43880.1"/>
    <property type="molecule type" value="Genomic_DNA"/>
</dbReference>
<feature type="domain" description="Gfo/Idh/MocA-like oxidoreductase C-terminal" evidence="4">
    <location>
        <begin position="137"/>
        <end position="340"/>
    </location>
</feature>
<keyword evidence="2" id="KW-0560">Oxidoreductase</keyword>
<sequence length="365" mass="38805">MQQLAKPVRVGLIGYGFAGRTFHAPLIGAVEGLSLDAVVSRHPDAVRADLPGVGVRPTAEALLADEAIDLVVIATPNETHAPLARAALRAGKHVVVDKPFALDLGEARALVDLAGRTERLLCVFHNRRWDSDFLSVRAAIADGVIGRVTHFESRIDRFRPQVRDRWRERDVPGGGIWFDLGPHLIDQALLLFGLPDRVVASLARQRDGALTDDWAHVVLLYGERRVILHAGMLVAGGSARFVVHGTGGSLVKQAADRQEAQLLAGMRPGDAGWGEDADPLVVYAGDGTARHLPAHAGDQRRIYAEIAGALGGAGANPVRPVEALAVMAVLDAAVVSARDGIAAELSLTNAERGQWGTGAAESWCE</sequence>
<evidence type="ECO:0000259" key="4">
    <source>
        <dbReference type="Pfam" id="PF02894"/>
    </source>
</evidence>
<dbReference type="Pfam" id="PF01408">
    <property type="entry name" value="GFO_IDH_MocA"/>
    <property type="match status" value="1"/>
</dbReference>
<evidence type="ECO:0000313" key="6">
    <source>
        <dbReference type="Proteomes" id="UP001449795"/>
    </source>
</evidence>
<dbReference type="InterPro" id="IPR000683">
    <property type="entry name" value="Gfo/Idh/MocA-like_OxRdtase_N"/>
</dbReference>
<protein>
    <submittedName>
        <fullName evidence="5">Oxidoreductase</fullName>
    </submittedName>
</protein>
<dbReference type="Pfam" id="PF02894">
    <property type="entry name" value="GFO_IDH_MocA_C"/>
    <property type="match status" value="1"/>
</dbReference>